<organism evidence="2">
    <name type="scientific">Puccinia triticina (isolate 1-1 / race 1 (BBBD))</name>
    <name type="common">Brown leaf rust fungus</name>
    <dbReference type="NCBI Taxonomy" id="630390"/>
    <lineage>
        <taxon>Eukaryota</taxon>
        <taxon>Fungi</taxon>
        <taxon>Dikarya</taxon>
        <taxon>Basidiomycota</taxon>
        <taxon>Pucciniomycotina</taxon>
        <taxon>Pucciniomycetes</taxon>
        <taxon>Pucciniales</taxon>
        <taxon>Pucciniaceae</taxon>
        <taxon>Puccinia</taxon>
    </lineage>
</organism>
<reference evidence="3" key="4">
    <citation type="submission" date="2025-05" db="UniProtKB">
        <authorList>
            <consortium name="EnsemblFungi"/>
        </authorList>
    </citation>
    <scope>IDENTIFICATION</scope>
    <source>
        <strain evidence="3">isolate 1-1 / race 1 (BBBD)</strain>
    </source>
</reference>
<accession>A0A180GUG9</accession>
<protein>
    <submittedName>
        <fullName evidence="2 3">Uncharacterized protein</fullName>
    </submittedName>
</protein>
<keyword evidence="1" id="KW-1133">Transmembrane helix</keyword>
<dbReference type="OrthoDB" id="2502551at2759"/>
<dbReference type="VEuPathDB" id="FungiDB:PTTG_26394"/>
<dbReference type="Proteomes" id="UP000005240">
    <property type="component" value="Unassembled WGS sequence"/>
</dbReference>
<proteinExistence type="predicted"/>
<dbReference type="EMBL" id="ADAS02000020">
    <property type="protein sequence ID" value="OAV96447.1"/>
    <property type="molecule type" value="Genomic_DNA"/>
</dbReference>
<dbReference type="EnsemblFungi" id="PTTG_26394-t43_1">
    <property type="protein sequence ID" value="PTTG_26394-t43_1-p1"/>
    <property type="gene ID" value="PTTG_26394"/>
</dbReference>
<gene>
    <name evidence="2" type="ORF">PTTG_26394</name>
</gene>
<evidence type="ECO:0000313" key="2">
    <source>
        <dbReference type="EMBL" id="OAV96447.1"/>
    </source>
</evidence>
<feature type="transmembrane region" description="Helical" evidence="1">
    <location>
        <begin position="43"/>
        <end position="66"/>
    </location>
</feature>
<dbReference type="AlphaFoldDB" id="A0A180GUG9"/>
<keyword evidence="1" id="KW-0472">Membrane</keyword>
<evidence type="ECO:0000313" key="3">
    <source>
        <dbReference type="EnsemblFungi" id="PTTG_26394-t43_1-p1"/>
    </source>
</evidence>
<keyword evidence="4" id="KW-1185">Reference proteome</keyword>
<name>A0A180GUG9_PUCT1</name>
<reference evidence="3 4" key="3">
    <citation type="journal article" date="2017" name="G3 (Bethesda)">
        <title>Comparative analysis highlights variable genome content of wheat rusts and divergence of the mating loci.</title>
        <authorList>
            <person name="Cuomo C.A."/>
            <person name="Bakkeren G."/>
            <person name="Khalil H.B."/>
            <person name="Panwar V."/>
            <person name="Joly D."/>
            <person name="Linning R."/>
            <person name="Sakthikumar S."/>
            <person name="Song X."/>
            <person name="Adiconis X."/>
            <person name="Fan L."/>
            <person name="Goldberg J.M."/>
            <person name="Levin J.Z."/>
            <person name="Young S."/>
            <person name="Zeng Q."/>
            <person name="Anikster Y."/>
            <person name="Bruce M."/>
            <person name="Wang M."/>
            <person name="Yin C."/>
            <person name="McCallum B."/>
            <person name="Szabo L.J."/>
            <person name="Hulbert S."/>
            <person name="Chen X."/>
            <person name="Fellers J.P."/>
        </authorList>
    </citation>
    <scope>NUCLEOTIDE SEQUENCE</scope>
    <source>
        <strain evidence="3">isolate 1-1 / race 1 (BBBD)</strain>
        <strain evidence="4">Isolate 1-1 / race 1 (BBBD)</strain>
    </source>
</reference>
<evidence type="ECO:0000256" key="1">
    <source>
        <dbReference type="SAM" id="Phobius"/>
    </source>
</evidence>
<evidence type="ECO:0000313" key="4">
    <source>
        <dbReference type="Proteomes" id="UP000005240"/>
    </source>
</evidence>
<reference evidence="2" key="1">
    <citation type="submission" date="2009-11" db="EMBL/GenBank/DDBJ databases">
        <authorList>
            <consortium name="The Broad Institute Genome Sequencing Platform"/>
            <person name="Ward D."/>
            <person name="Feldgarden M."/>
            <person name="Earl A."/>
            <person name="Young S.K."/>
            <person name="Zeng Q."/>
            <person name="Koehrsen M."/>
            <person name="Alvarado L."/>
            <person name="Berlin A."/>
            <person name="Bochicchio J."/>
            <person name="Borenstein D."/>
            <person name="Chapman S.B."/>
            <person name="Chen Z."/>
            <person name="Engels R."/>
            <person name="Freedman E."/>
            <person name="Gellesch M."/>
            <person name="Goldberg J."/>
            <person name="Griggs A."/>
            <person name="Gujja S."/>
            <person name="Heilman E."/>
            <person name="Heiman D."/>
            <person name="Hepburn T."/>
            <person name="Howarth C."/>
            <person name="Jen D."/>
            <person name="Larson L."/>
            <person name="Lewis B."/>
            <person name="Mehta T."/>
            <person name="Park D."/>
            <person name="Pearson M."/>
            <person name="Roberts A."/>
            <person name="Saif S."/>
            <person name="Shea T."/>
            <person name="Shenoy N."/>
            <person name="Sisk P."/>
            <person name="Stolte C."/>
            <person name="Sykes S."/>
            <person name="Thomson T."/>
            <person name="Walk T."/>
            <person name="White J."/>
            <person name="Yandava C."/>
            <person name="Izard J."/>
            <person name="Baranova O.V."/>
            <person name="Blanton J.M."/>
            <person name="Tanner A.C."/>
            <person name="Dewhirst F.E."/>
            <person name="Haas B."/>
            <person name="Nusbaum C."/>
            <person name="Birren B."/>
        </authorList>
    </citation>
    <scope>NUCLEOTIDE SEQUENCE [LARGE SCALE GENOMIC DNA]</scope>
    <source>
        <strain evidence="2">1-1 BBBD Race 1</strain>
    </source>
</reference>
<reference evidence="2" key="2">
    <citation type="submission" date="2016-05" db="EMBL/GenBank/DDBJ databases">
        <title>Comparative analysis highlights variable genome content of wheat rusts and divergence of the mating loci.</title>
        <authorList>
            <person name="Cuomo C.A."/>
            <person name="Bakkeren G."/>
            <person name="Szabo L."/>
            <person name="Khalil H."/>
            <person name="Joly D."/>
            <person name="Goldberg J."/>
            <person name="Young S."/>
            <person name="Zeng Q."/>
            <person name="Fellers J."/>
        </authorList>
    </citation>
    <scope>NUCLEOTIDE SEQUENCE [LARGE SCALE GENOMIC DNA]</scope>
    <source>
        <strain evidence="2">1-1 BBBD Race 1</strain>
    </source>
</reference>
<sequence>MSPIIIDRLVNLENLNLNFARPQALYETSPANSSTPLITARTVVILIDLIIVVFISLLLLLGYFLYRRQLKRKQKFTKSIETSEAEMASESKGAVIMDNHCTSATTVVEKEEPTSKI</sequence>
<keyword evidence="1" id="KW-0812">Transmembrane</keyword>